<dbReference type="Pfam" id="PF24924">
    <property type="entry name" value="DUF7745"/>
    <property type="match status" value="1"/>
</dbReference>
<proteinExistence type="predicted"/>
<evidence type="ECO:0000313" key="2">
    <source>
        <dbReference type="EMBL" id="RDX81741.1"/>
    </source>
</evidence>
<gene>
    <name evidence="2" type="ORF">CR513_37542</name>
</gene>
<reference evidence="2" key="1">
    <citation type="submission" date="2018-05" db="EMBL/GenBank/DDBJ databases">
        <title>Draft genome of Mucuna pruriens seed.</title>
        <authorList>
            <person name="Nnadi N.E."/>
            <person name="Vos R."/>
            <person name="Hasami M.H."/>
            <person name="Devisetty U.K."/>
            <person name="Aguiy J.C."/>
        </authorList>
    </citation>
    <scope>NUCLEOTIDE SEQUENCE [LARGE SCALE GENOMIC DNA]</scope>
    <source>
        <strain evidence="2">JCA_2017</strain>
    </source>
</reference>
<feature type="non-terminal residue" evidence="2">
    <location>
        <position position="1"/>
    </location>
</feature>
<dbReference type="PANTHER" id="PTHR48201:SF12">
    <property type="entry name" value="AMINOTRANSFERASE-LIKE PLANT MOBILE DOMAIN-CONTAINING PROTEIN"/>
    <property type="match status" value="1"/>
</dbReference>
<protein>
    <recommendedName>
        <fullName evidence="1">DUF7745 domain-containing protein</fullName>
    </recommendedName>
</protein>
<comment type="caution">
    <text evidence="2">The sequence shown here is derived from an EMBL/GenBank/DDBJ whole genome shotgun (WGS) entry which is preliminary data.</text>
</comment>
<accession>A0A371FTY3</accession>
<evidence type="ECO:0000313" key="3">
    <source>
        <dbReference type="Proteomes" id="UP000257109"/>
    </source>
</evidence>
<sequence>MEVQSEALSALVQFYDPSMRNFLFQDFQLSPTLEEYEHILDQPLSEELPYLYQGNLPSSGKSS</sequence>
<dbReference type="AlphaFoldDB" id="A0A371FTY3"/>
<evidence type="ECO:0000259" key="1">
    <source>
        <dbReference type="Pfam" id="PF24924"/>
    </source>
</evidence>
<dbReference type="OrthoDB" id="1435357at2759"/>
<keyword evidence="3" id="KW-1185">Reference proteome</keyword>
<dbReference type="PANTHER" id="PTHR48201">
    <property type="entry name" value="PROTEIN, PUTATIVE-RELATED"/>
    <property type="match status" value="1"/>
</dbReference>
<feature type="domain" description="DUF7745" evidence="1">
    <location>
        <begin position="2"/>
        <end position="59"/>
    </location>
</feature>
<name>A0A371FTY3_MUCPR</name>
<dbReference type="EMBL" id="QJKJ01007840">
    <property type="protein sequence ID" value="RDX81741.1"/>
    <property type="molecule type" value="Genomic_DNA"/>
</dbReference>
<organism evidence="2 3">
    <name type="scientific">Mucuna pruriens</name>
    <name type="common">Velvet bean</name>
    <name type="synonym">Dolichos pruriens</name>
    <dbReference type="NCBI Taxonomy" id="157652"/>
    <lineage>
        <taxon>Eukaryota</taxon>
        <taxon>Viridiplantae</taxon>
        <taxon>Streptophyta</taxon>
        <taxon>Embryophyta</taxon>
        <taxon>Tracheophyta</taxon>
        <taxon>Spermatophyta</taxon>
        <taxon>Magnoliopsida</taxon>
        <taxon>eudicotyledons</taxon>
        <taxon>Gunneridae</taxon>
        <taxon>Pentapetalae</taxon>
        <taxon>rosids</taxon>
        <taxon>fabids</taxon>
        <taxon>Fabales</taxon>
        <taxon>Fabaceae</taxon>
        <taxon>Papilionoideae</taxon>
        <taxon>50 kb inversion clade</taxon>
        <taxon>NPAAA clade</taxon>
        <taxon>indigoferoid/millettioid clade</taxon>
        <taxon>Phaseoleae</taxon>
        <taxon>Mucuna</taxon>
    </lineage>
</organism>
<dbReference type="InterPro" id="IPR056647">
    <property type="entry name" value="DUF7745"/>
</dbReference>
<dbReference type="Proteomes" id="UP000257109">
    <property type="component" value="Unassembled WGS sequence"/>
</dbReference>